<dbReference type="InterPro" id="IPR004875">
    <property type="entry name" value="DDE_SF_endonuclease_dom"/>
</dbReference>
<dbReference type="PANTHER" id="PTHR19303">
    <property type="entry name" value="TRANSPOSON"/>
    <property type="match status" value="1"/>
</dbReference>
<proteinExistence type="predicted"/>
<dbReference type="PANTHER" id="PTHR19303:SF62">
    <property type="entry name" value="HTH CENPB-TYPE DOMAIN-CONTAINING PROTEIN-RELATED"/>
    <property type="match status" value="1"/>
</dbReference>
<name>A0A4Q2USU3_FUSOX</name>
<dbReference type="InterPro" id="IPR050863">
    <property type="entry name" value="CenT-Element_Derived"/>
</dbReference>
<gene>
    <name evidence="2" type="ORF">BFJ63_vAg20103</name>
</gene>
<dbReference type="GO" id="GO:0005634">
    <property type="term" value="C:nucleus"/>
    <property type="evidence" value="ECO:0007669"/>
    <property type="project" value="TreeGrafter"/>
</dbReference>
<accession>A0A4Q2USU3</accession>
<dbReference type="Pfam" id="PF03184">
    <property type="entry name" value="DDE_1"/>
    <property type="match status" value="1"/>
</dbReference>
<dbReference type="GO" id="GO:0003677">
    <property type="term" value="F:DNA binding"/>
    <property type="evidence" value="ECO:0007669"/>
    <property type="project" value="TreeGrafter"/>
</dbReference>
<sequence length="211" mass="24013">MANGLLADRDESPVGKRWAMNFVKRHKDLKTRVFRKRTAREPSAEIQPLFAIGSGSRRTRSLSRRGIRSDDTWNFDETGFMMGVIASGTAAKVAERRGKPKSVQPGNPEWITVIQAINVEGQAIPPFIIGPGQYHLANWYRESSLSGDWAIATTQNVWTDNEMGLEWLKHFDRSTAKRSNSRYRLLILGGPESHHSVDFERYRKENKITTL</sequence>
<dbReference type="EMBL" id="MQTW01003008">
    <property type="protein sequence ID" value="RYC77022.1"/>
    <property type="molecule type" value="Genomic_DNA"/>
</dbReference>
<dbReference type="Proteomes" id="UP000290540">
    <property type="component" value="Unassembled WGS sequence"/>
</dbReference>
<feature type="domain" description="DDE-1" evidence="1">
    <location>
        <begin position="109"/>
        <end position="209"/>
    </location>
</feature>
<evidence type="ECO:0000313" key="2">
    <source>
        <dbReference type="EMBL" id="RYC77022.1"/>
    </source>
</evidence>
<evidence type="ECO:0000259" key="1">
    <source>
        <dbReference type="Pfam" id="PF03184"/>
    </source>
</evidence>
<feature type="non-terminal residue" evidence="2">
    <location>
        <position position="211"/>
    </location>
</feature>
<protein>
    <recommendedName>
        <fullName evidence="1">DDE-1 domain-containing protein</fullName>
    </recommendedName>
</protein>
<comment type="caution">
    <text evidence="2">The sequence shown here is derived from an EMBL/GenBank/DDBJ whole genome shotgun (WGS) entry which is preliminary data.</text>
</comment>
<dbReference type="AlphaFoldDB" id="A0A4Q2USU3"/>
<evidence type="ECO:0000313" key="3">
    <source>
        <dbReference type="Proteomes" id="UP000290540"/>
    </source>
</evidence>
<organism evidence="2 3">
    <name type="scientific">Fusarium oxysporum f. sp. narcissi</name>
    <dbReference type="NCBI Taxonomy" id="451672"/>
    <lineage>
        <taxon>Eukaryota</taxon>
        <taxon>Fungi</taxon>
        <taxon>Dikarya</taxon>
        <taxon>Ascomycota</taxon>
        <taxon>Pezizomycotina</taxon>
        <taxon>Sordariomycetes</taxon>
        <taxon>Hypocreomycetidae</taxon>
        <taxon>Hypocreales</taxon>
        <taxon>Nectriaceae</taxon>
        <taxon>Fusarium</taxon>
        <taxon>Fusarium oxysporum species complex</taxon>
    </lineage>
</organism>
<reference evidence="2 3" key="1">
    <citation type="submission" date="2016-12" db="EMBL/GenBank/DDBJ databases">
        <title>Draft genome sequence of Fusarium oxysporum causing rot on Narcissus.</title>
        <authorList>
            <person name="Armitage A.D."/>
            <person name="Taylor A."/>
            <person name="Clarkson J.P."/>
            <person name="Harrison R.J."/>
            <person name="Jackson A.C."/>
        </authorList>
    </citation>
    <scope>NUCLEOTIDE SEQUENCE [LARGE SCALE GENOMIC DNA]</scope>
    <source>
        <strain evidence="2 3">N139</strain>
    </source>
</reference>